<dbReference type="PANTHER" id="PTHR43806:SF58">
    <property type="entry name" value="ALKALINE PROTEASE 1-RELATED"/>
    <property type="match status" value="1"/>
</dbReference>
<keyword evidence="9" id="KW-1185">Reference proteome</keyword>
<evidence type="ECO:0000313" key="9">
    <source>
        <dbReference type="Proteomes" id="UP001583177"/>
    </source>
</evidence>
<dbReference type="PROSITE" id="PS51892">
    <property type="entry name" value="SUBTILASE"/>
    <property type="match status" value="1"/>
</dbReference>
<keyword evidence="2 5" id="KW-0645">Protease</keyword>
<sequence>MSLDGSAKSDAESEIDDLQEDEDFQDQVHISAEHDEVKVQFDKDIDHMNQLLSRHAASTNKSDKLQQQRAEQKSFIDDGELLWKDLGRLTSDNRNFLHHLAYYGRKTGKDTSRLVAKIILRLVGTQAMGMLDSSKRAALTVAIHENNWAFVNAACISVRPDDRKEMGKHLILECQSAKDTPDQKGLTCLQSAILNLSPGMENQAQSILNMVDFVPEDMFTITDAMGRTPLHLAVEYNRGIAKQPEIVERLLIRGPKALQLKVIDQYSASSFTVYQYHEKTRRDAEARDLKNHMPPPPRKDPPQGEKKDEKGTEPRKDRVDAKKTDQTGPTKGNLKSTAQTGFQVAGRPSNRRESVAETPSGRQEALNSLHLNTRLEAELDKASTSSPAAQQAMTRTQQLGFDHAEEKRRKIEKLRKERQANAEKIGELLKLAYLRNMKPQEASRFLHVSDKTDKELWFDFGGQPRTEMTLEAFKKHFTQFQHLEFDKVLQYVAFPRIQIDLGSNQPDVRFQGSRHLLYFFQWLRKMGVERIVKVEVDDMPSQTPVHSDEVIEEALKPFGVEILDWRRPDLCPQMISRIGDNLRHITLQWSGSNAVLRSWSETEGFALTPSLRKIEIQHTQGLDSKERTKSNLDEFEVRLGDSWSLKNPQNTKPEFAPPSYGGMLRQSTQLGRDGGSNMAQVPERHVDPHKWMQCMDNFAGAFRQIKDIHEKQRDPLLNPVKVALIDDGADITLPELQVRPSPRDRAYRSFPGKSFDHFKGGWRVSPYWVSSGGHGTIMARLIHKICPSAVIHVIKLKTQPTAKSDKLQIELKSAIQAINHAVEQGVQIISMSWALKEPEDQVDKADFDAAVRRARDKGILMFCSASDQGNFPDYTYPYHSSPGAMFRIGAATKDGTVPDFVKNGNDISFVFPGREVALSDGGDIDKFEGVTSHTGSSIATALAAGLAAIIMECVRLGAYHHKMQQNSWAPGYIQVDDVKNIREKRAMEEAFNSITVNRVGNSKYVEVWETFTLPAENLKRRDGVSEEQLDIIAGLASSFLRKGVKGY</sequence>
<feature type="region of interest" description="Disordered" evidence="6">
    <location>
        <begin position="1"/>
        <end position="29"/>
    </location>
</feature>
<evidence type="ECO:0000256" key="1">
    <source>
        <dbReference type="ARBA" id="ARBA00011073"/>
    </source>
</evidence>
<feature type="active site" description="Charge relay system" evidence="5">
    <location>
        <position position="726"/>
    </location>
</feature>
<dbReference type="Proteomes" id="UP001583177">
    <property type="component" value="Unassembled WGS sequence"/>
</dbReference>
<comment type="caution">
    <text evidence="8">The sequence shown here is derived from an EMBL/GenBank/DDBJ whole genome shotgun (WGS) entry which is preliminary data.</text>
</comment>
<evidence type="ECO:0000256" key="6">
    <source>
        <dbReference type="SAM" id="MobiDB-lite"/>
    </source>
</evidence>
<keyword evidence="3 5" id="KW-0378">Hydrolase</keyword>
<dbReference type="SUPFAM" id="SSF48403">
    <property type="entry name" value="Ankyrin repeat"/>
    <property type="match status" value="1"/>
</dbReference>
<feature type="compositionally biased region" description="Acidic residues" evidence="6">
    <location>
        <begin position="12"/>
        <end position="25"/>
    </location>
</feature>
<dbReference type="InterPro" id="IPR036852">
    <property type="entry name" value="Peptidase_S8/S53_dom_sf"/>
</dbReference>
<dbReference type="SUPFAM" id="SSF52743">
    <property type="entry name" value="Subtilisin-like"/>
    <property type="match status" value="1"/>
</dbReference>
<dbReference type="InterPro" id="IPR015500">
    <property type="entry name" value="Peptidase_S8_subtilisin-rel"/>
</dbReference>
<dbReference type="PRINTS" id="PR00723">
    <property type="entry name" value="SUBTILISIN"/>
</dbReference>
<feature type="domain" description="Peptidase S8/S53" evidence="7">
    <location>
        <begin position="720"/>
        <end position="952"/>
    </location>
</feature>
<dbReference type="InterPro" id="IPR050131">
    <property type="entry name" value="Peptidase_S8_subtilisin-like"/>
</dbReference>
<dbReference type="PANTHER" id="PTHR43806">
    <property type="entry name" value="PEPTIDASE S8"/>
    <property type="match status" value="1"/>
</dbReference>
<protein>
    <recommendedName>
        <fullName evidence="7">Peptidase S8/S53 domain-containing protein</fullName>
    </recommendedName>
</protein>
<evidence type="ECO:0000259" key="7">
    <source>
        <dbReference type="Pfam" id="PF00082"/>
    </source>
</evidence>
<dbReference type="Gene3D" id="3.40.50.200">
    <property type="entry name" value="Peptidase S8/S53 domain"/>
    <property type="match status" value="1"/>
</dbReference>
<feature type="active site" description="Charge relay system" evidence="5">
    <location>
        <position position="937"/>
    </location>
</feature>
<proteinExistence type="inferred from homology"/>
<dbReference type="Pfam" id="PF00082">
    <property type="entry name" value="Peptidase_S8"/>
    <property type="match status" value="1"/>
</dbReference>
<evidence type="ECO:0000313" key="8">
    <source>
        <dbReference type="EMBL" id="KAL1875250.1"/>
    </source>
</evidence>
<dbReference type="InterPro" id="IPR000209">
    <property type="entry name" value="Peptidase_S8/S53_dom"/>
</dbReference>
<feature type="compositionally biased region" description="Polar residues" evidence="6">
    <location>
        <begin position="326"/>
        <end position="342"/>
    </location>
</feature>
<keyword evidence="4 5" id="KW-0720">Serine protease</keyword>
<dbReference type="Gene3D" id="1.25.40.20">
    <property type="entry name" value="Ankyrin repeat-containing domain"/>
    <property type="match status" value="1"/>
</dbReference>
<evidence type="ECO:0000256" key="4">
    <source>
        <dbReference type="ARBA" id="ARBA00022825"/>
    </source>
</evidence>
<feature type="region of interest" description="Disordered" evidence="6">
    <location>
        <begin position="282"/>
        <end position="365"/>
    </location>
</feature>
<dbReference type="InterPro" id="IPR036770">
    <property type="entry name" value="Ankyrin_rpt-contain_sf"/>
</dbReference>
<dbReference type="EMBL" id="JAWRVE010000020">
    <property type="protein sequence ID" value="KAL1875250.1"/>
    <property type="molecule type" value="Genomic_DNA"/>
</dbReference>
<evidence type="ECO:0000256" key="2">
    <source>
        <dbReference type="ARBA" id="ARBA00022670"/>
    </source>
</evidence>
<dbReference type="CDD" id="cd07491">
    <property type="entry name" value="Peptidases_S8_7"/>
    <property type="match status" value="1"/>
</dbReference>
<name>A0ABR3XHX7_9PEZI</name>
<reference evidence="8 9" key="1">
    <citation type="journal article" date="2024" name="IMA Fungus">
        <title>IMA Genome - F19 : A genome assembly and annotation guide to empower mycologists, including annotated draft genome sequences of Ceratocystis pirilliformis, Diaporthe australafricana, Fusarium ophioides, Paecilomyces lecythidis, and Sporothrix stenoceras.</title>
        <authorList>
            <person name="Aylward J."/>
            <person name="Wilson A.M."/>
            <person name="Visagie C.M."/>
            <person name="Spraker J."/>
            <person name="Barnes I."/>
            <person name="Buitendag C."/>
            <person name="Ceriani C."/>
            <person name="Del Mar Angel L."/>
            <person name="du Plessis D."/>
            <person name="Fuchs T."/>
            <person name="Gasser K."/>
            <person name="Kramer D."/>
            <person name="Li W."/>
            <person name="Munsamy K."/>
            <person name="Piso A."/>
            <person name="Price J.L."/>
            <person name="Sonnekus B."/>
            <person name="Thomas C."/>
            <person name="van der Nest A."/>
            <person name="van Dijk A."/>
            <person name="van Heerden A."/>
            <person name="van Vuuren N."/>
            <person name="Yilmaz N."/>
            <person name="Duong T.A."/>
            <person name="van der Merwe N.A."/>
            <person name="Wingfield M.J."/>
            <person name="Wingfield B.D."/>
        </authorList>
    </citation>
    <scope>NUCLEOTIDE SEQUENCE [LARGE SCALE GENOMIC DNA]</scope>
    <source>
        <strain evidence="8 9">CMW 18300</strain>
    </source>
</reference>
<gene>
    <name evidence="8" type="ORF">Daus18300_003321</name>
</gene>
<evidence type="ECO:0000256" key="3">
    <source>
        <dbReference type="ARBA" id="ARBA00022801"/>
    </source>
</evidence>
<feature type="active site" description="Charge relay system" evidence="5">
    <location>
        <position position="774"/>
    </location>
</feature>
<organism evidence="8 9">
    <name type="scientific">Diaporthe australafricana</name>
    <dbReference type="NCBI Taxonomy" id="127596"/>
    <lineage>
        <taxon>Eukaryota</taxon>
        <taxon>Fungi</taxon>
        <taxon>Dikarya</taxon>
        <taxon>Ascomycota</taxon>
        <taxon>Pezizomycotina</taxon>
        <taxon>Sordariomycetes</taxon>
        <taxon>Sordariomycetidae</taxon>
        <taxon>Diaporthales</taxon>
        <taxon>Diaporthaceae</taxon>
        <taxon>Diaporthe</taxon>
    </lineage>
</organism>
<accession>A0ABR3XHX7</accession>
<feature type="compositionally biased region" description="Basic and acidic residues" evidence="6">
    <location>
        <begin position="282"/>
        <end position="325"/>
    </location>
</feature>
<evidence type="ECO:0000256" key="5">
    <source>
        <dbReference type="PROSITE-ProRule" id="PRU01240"/>
    </source>
</evidence>
<comment type="similarity">
    <text evidence="1 5">Belongs to the peptidase S8 family.</text>
</comment>